<evidence type="ECO:0000256" key="1">
    <source>
        <dbReference type="SAM" id="MobiDB-lite"/>
    </source>
</evidence>
<protein>
    <submittedName>
        <fullName evidence="2">SFRICE_008407</fullName>
    </submittedName>
</protein>
<gene>
    <name evidence="2" type="ORF">SFRICE_008407</name>
</gene>
<proteinExistence type="predicted"/>
<accession>A0A2H1W8C7</accession>
<evidence type="ECO:0000313" key="2">
    <source>
        <dbReference type="EMBL" id="SOQ49355.1"/>
    </source>
</evidence>
<name>A0A2H1W8C7_SPOFR</name>
<sequence>MTLIRQYFLWYKPANEHTDHLIVSNRRPCTPETPKALQVRCRPFGGQIGKGLINEQTDYPMVSYRRRLWTLETSEALQVRYRPLGAYCHITGTILDSELLPRNFRKTEKSSNALLDPGIELETVRHSSAAAQTRHRPAAQGHWDLETFQGPTPPQSQPPFDKAKKPHIYPSHPPQAPQTDIFLEIASHWLEKI</sequence>
<organism evidence="2">
    <name type="scientific">Spodoptera frugiperda</name>
    <name type="common">Fall armyworm</name>
    <dbReference type="NCBI Taxonomy" id="7108"/>
    <lineage>
        <taxon>Eukaryota</taxon>
        <taxon>Metazoa</taxon>
        <taxon>Ecdysozoa</taxon>
        <taxon>Arthropoda</taxon>
        <taxon>Hexapoda</taxon>
        <taxon>Insecta</taxon>
        <taxon>Pterygota</taxon>
        <taxon>Neoptera</taxon>
        <taxon>Endopterygota</taxon>
        <taxon>Lepidoptera</taxon>
        <taxon>Glossata</taxon>
        <taxon>Ditrysia</taxon>
        <taxon>Noctuoidea</taxon>
        <taxon>Noctuidae</taxon>
        <taxon>Amphipyrinae</taxon>
        <taxon>Spodoptera</taxon>
    </lineage>
</organism>
<dbReference type="EMBL" id="ODYU01007002">
    <property type="protein sequence ID" value="SOQ49355.1"/>
    <property type="molecule type" value="Genomic_DNA"/>
</dbReference>
<reference evidence="2" key="1">
    <citation type="submission" date="2016-07" db="EMBL/GenBank/DDBJ databases">
        <authorList>
            <person name="Bretaudeau A."/>
        </authorList>
    </citation>
    <scope>NUCLEOTIDE SEQUENCE</scope>
    <source>
        <strain evidence="2">Rice</strain>
        <tissue evidence="2">Whole body</tissue>
    </source>
</reference>
<dbReference type="AlphaFoldDB" id="A0A2H1W8C7"/>
<feature type="region of interest" description="Disordered" evidence="1">
    <location>
        <begin position="144"/>
        <end position="177"/>
    </location>
</feature>